<comment type="pathway">
    <text evidence="5">Quinol/quinone metabolism; menaquinone biosynthesis.</text>
</comment>
<evidence type="ECO:0000256" key="3">
    <source>
        <dbReference type="ARBA" id="ARBA00022741"/>
    </source>
</evidence>
<comment type="catalytic activity">
    <reaction evidence="5">
        <text>2-succinylbenzoate + ATP + CoA = 2-succinylbenzoyl-CoA + AMP + diphosphate</text>
        <dbReference type="Rhea" id="RHEA:17009"/>
        <dbReference type="ChEBI" id="CHEBI:18325"/>
        <dbReference type="ChEBI" id="CHEBI:30616"/>
        <dbReference type="ChEBI" id="CHEBI:33019"/>
        <dbReference type="ChEBI" id="CHEBI:57287"/>
        <dbReference type="ChEBI" id="CHEBI:57364"/>
        <dbReference type="ChEBI" id="CHEBI:456215"/>
        <dbReference type="EC" id="6.2.1.26"/>
    </reaction>
</comment>
<dbReference type="EC" id="6.2.1.26" evidence="5"/>
<dbReference type="NCBIfam" id="NF002966">
    <property type="entry name" value="PRK03640.1"/>
    <property type="match status" value="1"/>
</dbReference>
<evidence type="ECO:0000313" key="8">
    <source>
        <dbReference type="EMBL" id="MBK3496111.1"/>
    </source>
</evidence>
<dbReference type="RefSeq" id="WP_200749635.1">
    <property type="nucleotide sequence ID" value="NZ_JAEOAH010000023.1"/>
</dbReference>
<comment type="pathway">
    <text evidence="5">Quinol/quinone metabolism; 1,4-dihydroxy-2-naphthoate biosynthesis; 1,4-dihydroxy-2-naphthoate from chorismate: step 5/7.</text>
</comment>
<sequence>MIPNWLLQRSTLTPDRIALLFQDEQWTFKEANEKALVLAKKLTASGVRQHTRIAIYASSNPQIIWMMYACMHLQCEMVLLNLRLTGKELAYQIDDAAVDFILVEDLLMEKLPITKVSILSFSEINASPEQAIIVATEWAENQTMTIMYTSGTTGFPKGVRQTVGNHVSSATSSVYNMGLVDTDCWLCTMPLFHISGFSMLAKSLLHGVKINLYPKFDVVKIVDELVAGTVTRMSVVAVTLERILTELEVRNAKASPKFLTMLTGGGPVPVDYLKRAAKLDLNVAQTYGMTETSSQTATLSGADALRKIGSVGKALFFNQIRIDEAKKPFEQGEILIRGPHVTPGYIGRFTDKPSQENGWLHSGDIGYLDDEGYLYVVDRRSDLIISGGENIYPAEIENILTSHEAVREVGVCGVEDKKWGQVPNAFVVLSEDVESNELLAFCRKHLAAYKVPHQIHIVGQLPRNGSNKLLRRKLCELLIKE</sequence>
<reference evidence="8 9" key="1">
    <citation type="submission" date="2020-12" db="EMBL/GenBank/DDBJ databases">
        <title>YIM B01967 draft genome.</title>
        <authorList>
            <person name="Yan X."/>
        </authorList>
    </citation>
    <scope>NUCLEOTIDE SEQUENCE [LARGE SCALE GENOMIC DNA]</scope>
    <source>
        <strain evidence="8 9">YIM B01967</strain>
    </source>
</reference>
<dbReference type="Pfam" id="PF00501">
    <property type="entry name" value="AMP-binding"/>
    <property type="match status" value="1"/>
</dbReference>
<comment type="similarity">
    <text evidence="5">Belongs to the ATP-dependent AMP-binding enzyme family. MenE subfamily.</text>
</comment>
<keyword evidence="4 5" id="KW-0067">ATP-binding</keyword>
<evidence type="ECO:0000259" key="6">
    <source>
        <dbReference type="Pfam" id="PF00501"/>
    </source>
</evidence>
<dbReference type="PANTHER" id="PTHR43201">
    <property type="entry name" value="ACYL-COA SYNTHETASE"/>
    <property type="match status" value="1"/>
</dbReference>
<accession>A0ABS1H9M6</accession>
<dbReference type="EMBL" id="JAEOAH010000023">
    <property type="protein sequence ID" value="MBK3496111.1"/>
    <property type="molecule type" value="Genomic_DNA"/>
</dbReference>
<evidence type="ECO:0000256" key="2">
    <source>
        <dbReference type="ARBA" id="ARBA00022598"/>
    </source>
</evidence>
<dbReference type="PANTHER" id="PTHR43201:SF5">
    <property type="entry name" value="MEDIUM-CHAIN ACYL-COA LIGASE ACSF2, MITOCHONDRIAL"/>
    <property type="match status" value="1"/>
</dbReference>
<dbReference type="Gene3D" id="3.40.50.12780">
    <property type="entry name" value="N-terminal domain of ligase-like"/>
    <property type="match status" value="1"/>
</dbReference>
<evidence type="ECO:0000313" key="9">
    <source>
        <dbReference type="Proteomes" id="UP000618943"/>
    </source>
</evidence>
<keyword evidence="1 5" id="KW-0474">Menaquinone biosynthesis</keyword>
<dbReference type="InterPro" id="IPR025110">
    <property type="entry name" value="AMP-bd_C"/>
</dbReference>
<name>A0ABS1H9M6_9BACL</name>
<comment type="caution">
    <text evidence="8">The sequence shown here is derived from an EMBL/GenBank/DDBJ whole genome shotgun (WGS) entry which is preliminary data.</text>
</comment>
<feature type="domain" description="AMP-binding enzyme C-terminal" evidence="7">
    <location>
        <begin position="395"/>
        <end position="468"/>
    </location>
</feature>
<dbReference type="Pfam" id="PF13193">
    <property type="entry name" value="AMP-binding_C"/>
    <property type="match status" value="1"/>
</dbReference>
<comment type="function">
    <text evidence="5">Converts 2-succinylbenzoate (OSB) to 2-succinylbenzoyl-CoA (OSB-CoA).</text>
</comment>
<evidence type="ECO:0000256" key="1">
    <source>
        <dbReference type="ARBA" id="ARBA00022428"/>
    </source>
</evidence>
<dbReference type="InterPro" id="IPR010192">
    <property type="entry name" value="MenE"/>
</dbReference>
<dbReference type="Gene3D" id="3.30.300.30">
    <property type="match status" value="1"/>
</dbReference>
<gene>
    <name evidence="5" type="primary">menE</name>
    <name evidence="8" type="ORF">JFL43_14810</name>
</gene>
<keyword evidence="9" id="KW-1185">Reference proteome</keyword>
<evidence type="ECO:0000256" key="5">
    <source>
        <dbReference type="HAMAP-Rule" id="MF_00731"/>
    </source>
</evidence>
<organism evidence="8 9">
    <name type="scientific">Viridibacillus soli</name>
    <dbReference type="NCBI Taxonomy" id="2798301"/>
    <lineage>
        <taxon>Bacteria</taxon>
        <taxon>Bacillati</taxon>
        <taxon>Bacillota</taxon>
        <taxon>Bacilli</taxon>
        <taxon>Bacillales</taxon>
        <taxon>Caryophanaceae</taxon>
        <taxon>Viridibacillus</taxon>
    </lineage>
</organism>
<dbReference type="NCBIfam" id="TIGR01923">
    <property type="entry name" value="menE"/>
    <property type="match status" value="1"/>
</dbReference>
<dbReference type="InterPro" id="IPR042099">
    <property type="entry name" value="ANL_N_sf"/>
</dbReference>
<dbReference type="InterPro" id="IPR020845">
    <property type="entry name" value="AMP-binding_CS"/>
</dbReference>
<dbReference type="InterPro" id="IPR045851">
    <property type="entry name" value="AMP-bd_C_sf"/>
</dbReference>
<dbReference type="HAMAP" id="MF_00731">
    <property type="entry name" value="MenE"/>
    <property type="match status" value="1"/>
</dbReference>
<dbReference type="SUPFAM" id="SSF56801">
    <property type="entry name" value="Acetyl-CoA synthetase-like"/>
    <property type="match status" value="1"/>
</dbReference>
<keyword evidence="2 5" id="KW-0436">Ligase</keyword>
<protein>
    <recommendedName>
        <fullName evidence="5">2-succinylbenzoate--CoA ligase</fullName>
        <ecNumber evidence="5">6.2.1.26</ecNumber>
    </recommendedName>
    <alternativeName>
        <fullName evidence="5">o-succinylbenzoyl-CoA synthetase</fullName>
        <shortName evidence="5">OSB-CoA synthetase</shortName>
    </alternativeName>
</protein>
<dbReference type="InterPro" id="IPR000873">
    <property type="entry name" value="AMP-dep_synth/lig_dom"/>
</dbReference>
<dbReference type="Proteomes" id="UP000618943">
    <property type="component" value="Unassembled WGS sequence"/>
</dbReference>
<keyword evidence="3 5" id="KW-0547">Nucleotide-binding</keyword>
<evidence type="ECO:0000256" key="4">
    <source>
        <dbReference type="ARBA" id="ARBA00022840"/>
    </source>
</evidence>
<feature type="domain" description="AMP-dependent synthetase/ligase" evidence="6">
    <location>
        <begin position="11"/>
        <end position="345"/>
    </location>
</feature>
<dbReference type="GO" id="GO:0008756">
    <property type="term" value="F:o-succinylbenzoate-CoA ligase activity"/>
    <property type="evidence" value="ECO:0007669"/>
    <property type="project" value="UniProtKB-EC"/>
</dbReference>
<evidence type="ECO:0000259" key="7">
    <source>
        <dbReference type="Pfam" id="PF13193"/>
    </source>
</evidence>
<dbReference type="PROSITE" id="PS00455">
    <property type="entry name" value="AMP_BINDING"/>
    <property type="match status" value="1"/>
</dbReference>
<proteinExistence type="inferred from homology"/>